<organism evidence="10 11">
    <name type="scientific">Lentinus tigrinus ALCF2SS1-6</name>
    <dbReference type="NCBI Taxonomy" id="1328759"/>
    <lineage>
        <taxon>Eukaryota</taxon>
        <taxon>Fungi</taxon>
        <taxon>Dikarya</taxon>
        <taxon>Basidiomycota</taxon>
        <taxon>Agaricomycotina</taxon>
        <taxon>Agaricomycetes</taxon>
        <taxon>Polyporales</taxon>
        <taxon>Polyporaceae</taxon>
        <taxon>Lentinus</taxon>
    </lineage>
</organism>
<dbReference type="EMBL" id="ML122315">
    <property type="protein sequence ID" value="RPD53820.1"/>
    <property type="molecule type" value="Genomic_DNA"/>
</dbReference>
<dbReference type="GO" id="GO:0020037">
    <property type="term" value="F:heme binding"/>
    <property type="evidence" value="ECO:0007669"/>
    <property type="project" value="InterPro"/>
</dbReference>
<comment type="similarity">
    <text evidence="3">Belongs to the cytochrome P450 family.</text>
</comment>
<evidence type="ECO:0000313" key="11">
    <source>
        <dbReference type="Proteomes" id="UP000313359"/>
    </source>
</evidence>
<protein>
    <submittedName>
        <fullName evidence="10">High nitrogen upregulated cytochrome P450 monooxygenase 2</fullName>
    </submittedName>
</protein>
<keyword evidence="5" id="KW-0560">Oxidoreductase</keyword>
<keyword evidence="8" id="KW-0349">Heme</keyword>
<feature type="binding site" description="axial binding residue" evidence="8">
    <location>
        <position position="522"/>
    </location>
    <ligand>
        <name>heme</name>
        <dbReference type="ChEBI" id="CHEBI:30413"/>
    </ligand>
    <ligandPart>
        <name>Fe</name>
        <dbReference type="ChEBI" id="CHEBI:18248"/>
    </ligandPart>
</feature>
<dbReference type="GO" id="GO:0005506">
    <property type="term" value="F:iron ion binding"/>
    <property type="evidence" value="ECO:0007669"/>
    <property type="project" value="InterPro"/>
</dbReference>
<evidence type="ECO:0000256" key="7">
    <source>
        <dbReference type="ARBA" id="ARBA00023033"/>
    </source>
</evidence>
<dbReference type="AlphaFoldDB" id="A0A5C2RRP4"/>
<evidence type="ECO:0000256" key="3">
    <source>
        <dbReference type="ARBA" id="ARBA00010617"/>
    </source>
</evidence>
<name>A0A5C2RRP4_9APHY</name>
<keyword evidence="11" id="KW-1185">Reference proteome</keyword>
<dbReference type="OrthoDB" id="6692864at2759"/>
<dbReference type="InterPro" id="IPR050121">
    <property type="entry name" value="Cytochrome_P450_monoxygenase"/>
</dbReference>
<evidence type="ECO:0000256" key="5">
    <source>
        <dbReference type="ARBA" id="ARBA00023002"/>
    </source>
</evidence>
<evidence type="ECO:0000313" key="10">
    <source>
        <dbReference type="EMBL" id="RPD53820.1"/>
    </source>
</evidence>
<accession>A0A5C2RRP4</accession>
<evidence type="ECO:0000256" key="4">
    <source>
        <dbReference type="ARBA" id="ARBA00022723"/>
    </source>
</evidence>
<feature type="region of interest" description="Disordered" evidence="9">
    <location>
        <begin position="479"/>
        <end position="500"/>
    </location>
</feature>
<proteinExistence type="inferred from homology"/>
<evidence type="ECO:0000256" key="8">
    <source>
        <dbReference type="PIRSR" id="PIRSR602401-1"/>
    </source>
</evidence>
<keyword evidence="4 8" id="KW-0479">Metal-binding</keyword>
<dbReference type="InterPro" id="IPR002401">
    <property type="entry name" value="Cyt_P450_E_grp-I"/>
</dbReference>
<dbReference type="GO" id="GO:0016705">
    <property type="term" value="F:oxidoreductase activity, acting on paired donors, with incorporation or reduction of molecular oxygen"/>
    <property type="evidence" value="ECO:0007669"/>
    <property type="project" value="InterPro"/>
</dbReference>
<dbReference type="InterPro" id="IPR001128">
    <property type="entry name" value="Cyt_P450"/>
</dbReference>
<reference evidence="10" key="1">
    <citation type="journal article" date="2018" name="Genome Biol. Evol.">
        <title>Genomics and development of Lentinus tigrinus, a white-rot wood-decaying mushroom with dimorphic fruiting bodies.</title>
        <authorList>
            <person name="Wu B."/>
            <person name="Xu Z."/>
            <person name="Knudson A."/>
            <person name="Carlson A."/>
            <person name="Chen N."/>
            <person name="Kovaka S."/>
            <person name="LaButti K."/>
            <person name="Lipzen A."/>
            <person name="Pennachio C."/>
            <person name="Riley R."/>
            <person name="Schakwitz W."/>
            <person name="Umezawa K."/>
            <person name="Ohm R.A."/>
            <person name="Grigoriev I.V."/>
            <person name="Nagy L.G."/>
            <person name="Gibbons J."/>
            <person name="Hibbett D."/>
        </authorList>
    </citation>
    <scope>NUCLEOTIDE SEQUENCE [LARGE SCALE GENOMIC DNA]</scope>
    <source>
        <strain evidence="10">ALCF2SS1-6</strain>
    </source>
</reference>
<dbReference type="SUPFAM" id="SSF48264">
    <property type="entry name" value="Cytochrome P450"/>
    <property type="match status" value="1"/>
</dbReference>
<dbReference type="Pfam" id="PF00067">
    <property type="entry name" value="p450"/>
    <property type="match status" value="1"/>
</dbReference>
<evidence type="ECO:0000256" key="1">
    <source>
        <dbReference type="ARBA" id="ARBA00001971"/>
    </source>
</evidence>
<dbReference type="PANTHER" id="PTHR24305">
    <property type="entry name" value="CYTOCHROME P450"/>
    <property type="match status" value="1"/>
</dbReference>
<dbReference type="PRINTS" id="PR00385">
    <property type="entry name" value="P450"/>
</dbReference>
<dbReference type="GO" id="GO:0004497">
    <property type="term" value="F:monooxygenase activity"/>
    <property type="evidence" value="ECO:0007669"/>
    <property type="project" value="UniProtKB-KW"/>
</dbReference>
<dbReference type="PRINTS" id="PR00463">
    <property type="entry name" value="EP450I"/>
</dbReference>
<keyword evidence="7 10" id="KW-0503">Monooxygenase</keyword>
<sequence>MSDSEVVCALVFLALIAHEIFKRVETYSIGAHAALLLGPPALASPLLVHSGHHILRSIFNTYTTYLGALAAFTILYRTSPFHPLAQHPGPLGCRISQWWMACVSWSGREHLYINELHCKYGDVVRIGPNELSIRDASAVGPIMNIAKGPQYVGRMLSDGVQLPLIGIQDPAKHSRRRRPWNRAFSAPALRGYEKTIARRAQQLLEALERCTEAQEKVVLGKWFNYFAYDFMCDMAFGGGSELLREGDANNVWRILDEGMKVGTLLAHVPWLGVYLSHVPLATGALNVLIAHCRKLTIQRIERGATRKDLFHYLNDEDISDSGSIEKPPPRASEPALRQLTDDGCLVVVAGADTTSSALSSLFYCLLTNPETYKRLQAEVDRFYPTGAREDSDVFNTKDHRDMHWLNAVIYETLRLFPPVPGGSQRQVPRESGVGVIAGKTYIPPGTAVWAHTWSIHRDPRNFTKPDAFWPERWLLGSTTLPSSTTPTSTSDSEAAESDSLQDSKFVHKEDAWMPFAHGPMNCVGKNLALLEIRMVVCALMQRFEMRLLEGWDAGEYERNFRAYLVATRPVVPVRLMLRSV</sequence>
<evidence type="ECO:0000256" key="9">
    <source>
        <dbReference type="SAM" id="MobiDB-lite"/>
    </source>
</evidence>
<comment type="pathway">
    <text evidence="2">Secondary metabolite biosynthesis.</text>
</comment>
<evidence type="ECO:0000256" key="6">
    <source>
        <dbReference type="ARBA" id="ARBA00023004"/>
    </source>
</evidence>
<evidence type="ECO:0000256" key="2">
    <source>
        <dbReference type="ARBA" id="ARBA00005179"/>
    </source>
</evidence>
<comment type="cofactor">
    <cofactor evidence="1 8">
        <name>heme</name>
        <dbReference type="ChEBI" id="CHEBI:30413"/>
    </cofactor>
</comment>
<dbReference type="STRING" id="1328759.A0A5C2RRP4"/>
<dbReference type="CDD" id="cd11061">
    <property type="entry name" value="CYP67-like"/>
    <property type="match status" value="1"/>
</dbReference>
<gene>
    <name evidence="10" type="ORF">L227DRAFT_581076</name>
</gene>
<keyword evidence="6 8" id="KW-0408">Iron</keyword>
<dbReference type="Proteomes" id="UP000313359">
    <property type="component" value="Unassembled WGS sequence"/>
</dbReference>
<dbReference type="Gene3D" id="1.10.630.10">
    <property type="entry name" value="Cytochrome P450"/>
    <property type="match status" value="1"/>
</dbReference>
<dbReference type="PANTHER" id="PTHR24305:SF187">
    <property type="entry name" value="P450, PUTATIVE (EUROFUNG)-RELATED"/>
    <property type="match status" value="1"/>
</dbReference>
<dbReference type="InterPro" id="IPR036396">
    <property type="entry name" value="Cyt_P450_sf"/>
</dbReference>